<dbReference type="KEGG" id="ntt:TAO_1695"/>
<accession>A0A1Q2SPH6</accession>
<reference evidence="3 4" key="1">
    <citation type="journal article" date="2017" name="ISME J.">
        <title>An acid-tolerant ammonia-oxidizing ?-proteobacterium from soil.</title>
        <authorList>
            <person name="Hayatsu M."/>
            <person name="Tago K."/>
            <person name="Uchiyama I."/>
            <person name="Toyoda A."/>
            <person name="Wang Y."/>
            <person name="Shimomura Y."/>
            <person name="Okubo T."/>
            <person name="Kurisu F."/>
            <person name="Hirono Y."/>
            <person name="Nonaka K."/>
            <person name="Akiyama H."/>
            <person name="Itoh T."/>
            <person name="Takami H."/>
        </authorList>
    </citation>
    <scope>NUCLEOTIDE SEQUENCE [LARGE SCALE GENOMIC DNA]</scope>
    <source>
        <strain evidence="3 4">TAO100</strain>
    </source>
</reference>
<evidence type="ECO:0000256" key="2">
    <source>
        <dbReference type="ARBA" id="ARBA00022649"/>
    </source>
</evidence>
<evidence type="ECO:0000256" key="1">
    <source>
        <dbReference type="ARBA" id="ARBA00010562"/>
    </source>
</evidence>
<comment type="similarity">
    <text evidence="1">Belongs to the RelB/DinJ antitoxin family.</text>
</comment>
<dbReference type="EMBL" id="AP014836">
    <property type="protein sequence ID" value="BAW81065.1"/>
    <property type="molecule type" value="Genomic_DNA"/>
</dbReference>
<dbReference type="PANTHER" id="PTHR38781:SF1">
    <property type="entry name" value="ANTITOXIN DINJ-RELATED"/>
    <property type="match status" value="1"/>
</dbReference>
<sequence length="95" mass="10894">MTTGTINFKIDNELKERFQQLAKDLGANTTTLLTMFVKRAVDDQAIPFDVKVKPKLNAVYRQLIAEENAKILGLIPDDATELTQKEMEEYRSLYQ</sequence>
<dbReference type="Gene3D" id="1.10.1220.10">
    <property type="entry name" value="Met repressor-like"/>
    <property type="match status" value="1"/>
</dbReference>
<organism evidence="3 4">
    <name type="scientific">Candidatus Nitrosoglobus terrae</name>
    <dbReference type="NCBI Taxonomy" id="1630141"/>
    <lineage>
        <taxon>Bacteria</taxon>
        <taxon>Pseudomonadati</taxon>
        <taxon>Pseudomonadota</taxon>
        <taxon>Gammaproteobacteria</taxon>
        <taxon>Chromatiales</taxon>
        <taxon>Chromatiaceae</taxon>
        <taxon>Candidatus Nitrosoglobus</taxon>
    </lineage>
</organism>
<dbReference type="InterPro" id="IPR013321">
    <property type="entry name" value="Arc_rbn_hlx_hlx"/>
</dbReference>
<dbReference type="Pfam" id="PF04221">
    <property type="entry name" value="RelB"/>
    <property type="match status" value="1"/>
</dbReference>
<dbReference type="GO" id="GO:0006355">
    <property type="term" value="P:regulation of DNA-templated transcription"/>
    <property type="evidence" value="ECO:0007669"/>
    <property type="project" value="InterPro"/>
</dbReference>
<dbReference type="OrthoDB" id="3177182at2"/>
<dbReference type="RefSeq" id="WP_096527543.1">
    <property type="nucleotide sequence ID" value="NZ_AP014836.1"/>
</dbReference>
<protein>
    <submittedName>
        <fullName evidence="3">Hypothetical conserved protein</fullName>
    </submittedName>
</protein>
<dbReference type="Proteomes" id="UP000243679">
    <property type="component" value="Chromosome"/>
</dbReference>
<proteinExistence type="inferred from homology"/>
<dbReference type="InterPro" id="IPR007337">
    <property type="entry name" value="RelB/DinJ"/>
</dbReference>
<evidence type="ECO:0000313" key="3">
    <source>
        <dbReference type="EMBL" id="BAW81065.1"/>
    </source>
</evidence>
<keyword evidence="4" id="KW-1185">Reference proteome</keyword>
<gene>
    <name evidence="3" type="ORF">TAO_1695</name>
</gene>
<dbReference type="NCBIfam" id="TIGR02384">
    <property type="entry name" value="RelB_DinJ"/>
    <property type="match status" value="1"/>
</dbReference>
<dbReference type="GO" id="GO:0006351">
    <property type="term" value="P:DNA-templated transcription"/>
    <property type="evidence" value="ECO:0007669"/>
    <property type="project" value="TreeGrafter"/>
</dbReference>
<dbReference type="PANTHER" id="PTHR38781">
    <property type="entry name" value="ANTITOXIN DINJ-RELATED"/>
    <property type="match status" value="1"/>
</dbReference>
<keyword evidence="2" id="KW-1277">Toxin-antitoxin system</keyword>
<evidence type="ECO:0000313" key="4">
    <source>
        <dbReference type="Proteomes" id="UP000243679"/>
    </source>
</evidence>
<name>A0A1Q2SPH6_9GAMM</name>
<dbReference type="AlphaFoldDB" id="A0A1Q2SPH6"/>